<evidence type="ECO:0000313" key="1">
    <source>
        <dbReference type="EMBL" id="MPC15989.1"/>
    </source>
</evidence>
<gene>
    <name evidence="1" type="ORF">E2C01_008795</name>
</gene>
<comment type="caution">
    <text evidence="1">The sequence shown here is derived from an EMBL/GenBank/DDBJ whole genome shotgun (WGS) entry which is preliminary data.</text>
</comment>
<keyword evidence="2" id="KW-1185">Reference proteome</keyword>
<dbReference type="EMBL" id="VSRR010000468">
    <property type="protein sequence ID" value="MPC15989.1"/>
    <property type="molecule type" value="Genomic_DNA"/>
</dbReference>
<reference evidence="1 2" key="1">
    <citation type="submission" date="2019-05" db="EMBL/GenBank/DDBJ databases">
        <title>Another draft genome of Portunus trituberculatus and its Hox gene families provides insights of decapod evolution.</title>
        <authorList>
            <person name="Jeong J.-H."/>
            <person name="Song I."/>
            <person name="Kim S."/>
            <person name="Choi T."/>
            <person name="Kim D."/>
            <person name="Ryu S."/>
            <person name="Kim W."/>
        </authorList>
    </citation>
    <scope>NUCLEOTIDE SEQUENCE [LARGE SCALE GENOMIC DNA]</scope>
    <source>
        <tissue evidence="1">Muscle</tissue>
    </source>
</reference>
<sequence>MASSVFTSGIVYWRKGSRKTGLRNLMGCRESTQLLRRMDVYLCLYTIKDNLQFAIKRRPPRIWMVQLAGDSAGRGVTLVLRAWTRLPWFRHREQAFYPTPHHVPG</sequence>
<dbReference type="Proteomes" id="UP000324222">
    <property type="component" value="Unassembled WGS sequence"/>
</dbReference>
<organism evidence="1 2">
    <name type="scientific">Portunus trituberculatus</name>
    <name type="common">Swimming crab</name>
    <name type="synonym">Neptunus trituberculatus</name>
    <dbReference type="NCBI Taxonomy" id="210409"/>
    <lineage>
        <taxon>Eukaryota</taxon>
        <taxon>Metazoa</taxon>
        <taxon>Ecdysozoa</taxon>
        <taxon>Arthropoda</taxon>
        <taxon>Crustacea</taxon>
        <taxon>Multicrustacea</taxon>
        <taxon>Malacostraca</taxon>
        <taxon>Eumalacostraca</taxon>
        <taxon>Eucarida</taxon>
        <taxon>Decapoda</taxon>
        <taxon>Pleocyemata</taxon>
        <taxon>Brachyura</taxon>
        <taxon>Eubrachyura</taxon>
        <taxon>Portunoidea</taxon>
        <taxon>Portunidae</taxon>
        <taxon>Portuninae</taxon>
        <taxon>Portunus</taxon>
    </lineage>
</organism>
<accession>A0A5B7D2W6</accession>
<evidence type="ECO:0000313" key="2">
    <source>
        <dbReference type="Proteomes" id="UP000324222"/>
    </source>
</evidence>
<proteinExistence type="predicted"/>
<dbReference type="AlphaFoldDB" id="A0A5B7D2W6"/>
<protein>
    <submittedName>
        <fullName evidence="1">Uncharacterized protein</fullName>
    </submittedName>
</protein>
<name>A0A5B7D2W6_PORTR</name>